<keyword evidence="12" id="KW-1185">Reference proteome</keyword>
<evidence type="ECO:0000256" key="8">
    <source>
        <dbReference type="ARBA" id="ARBA00061614"/>
    </source>
</evidence>
<dbReference type="GO" id="GO:0008324">
    <property type="term" value="F:monoatomic cation transmembrane transporter activity"/>
    <property type="evidence" value="ECO:0007669"/>
    <property type="project" value="InterPro"/>
</dbReference>
<dbReference type="Pfam" id="PF02080">
    <property type="entry name" value="TrkA_C"/>
    <property type="match status" value="2"/>
</dbReference>
<keyword evidence="3 9" id="KW-0812">Transmembrane</keyword>
<proteinExistence type="inferred from homology"/>
<dbReference type="InterPro" id="IPR006037">
    <property type="entry name" value="RCK_C"/>
</dbReference>
<evidence type="ECO:0000313" key="12">
    <source>
        <dbReference type="Proteomes" id="UP000822688"/>
    </source>
</evidence>
<keyword evidence="4" id="KW-0677">Repeat</keyword>
<feature type="transmembrane region" description="Helical" evidence="9">
    <location>
        <begin position="113"/>
        <end position="135"/>
    </location>
</feature>
<evidence type="ECO:0000256" key="9">
    <source>
        <dbReference type="SAM" id="Phobius"/>
    </source>
</evidence>
<evidence type="ECO:0000256" key="7">
    <source>
        <dbReference type="ARBA" id="ARBA00023136"/>
    </source>
</evidence>
<evidence type="ECO:0000256" key="2">
    <source>
        <dbReference type="ARBA" id="ARBA00022448"/>
    </source>
</evidence>
<feature type="transmembrane region" description="Helical" evidence="9">
    <location>
        <begin position="505"/>
        <end position="525"/>
    </location>
</feature>
<dbReference type="GO" id="GO:0006813">
    <property type="term" value="P:potassium ion transport"/>
    <property type="evidence" value="ECO:0007669"/>
    <property type="project" value="InterPro"/>
</dbReference>
<evidence type="ECO:0000256" key="5">
    <source>
        <dbReference type="ARBA" id="ARBA00022989"/>
    </source>
</evidence>
<dbReference type="PROSITE" id="PS51202">
    <property type="entry name" value="RCK_C"/>
    <property type="match status" value="2"/>
</dbReference>
<feature type="transmembrane region" description="Helical" evidence="9">
    <location>
        <begin position="470"/>
        <end position="493"/>
    </location>
</feature>
<dbReference type="PANTHER" id="PTHR43652:SF2">
    <property type="entry name" value="BASIC AMINO ACID ANTIPORTER YFCC-RELATED"/>
    <property type="match status" value="1"/>
</dbReference>
<comment type="subcellular location">
    <subcellularLocation>
        <location evidence="1">Membrane</location>
        <topology evidence="1">Multi-pass membrane protein</topology>
    </subcellularLocation>
</comment>
<evidence type="ECO:0000313" key="11">
    <source>
        <dbReference type="EMBL" id="KAG0572787.1"/>
    </source>
</evidence>
<protein>
    <recommendedName>
        <fullName evidence="10">RCK C-terminal domain-containing protein</fullName>
    </recommendedName>
</protein>
<keyword evidence="2" id="KW-0813">Transport</keyword>
<evidence type="ECO:0000256" key="3">
    <source>
        <dbReference type="ARBA" id="ARBA00022692"/>
    </source>
</evidence>
<dbReference type="EMBL" id="CM026426">
    <property type="protein sequence ID" value="KAG0572787.1"/>
    <property type="molecule type" value="Genomic_DNA"/>
</dbReference>
<dbReference type="GO" id="GO:0005886">
    <property type="term" value="C:plasma membrane"/>
    <property type="evidence" value="ECO:0007669"/>
    <property type="project" value="TreeGrafter"/>
</dbReference>
<comment type="similarity">
    <text evidence="8">Belongs to the divalent anion:Na+ symporter (DASS) superfamily. Na+/sulfate symporter (TC 2.A.47.4) family.</text>
</comment>
<dbReference type="InterPro" id="IPR004680">
    <property type="entry name" value="Cit_transptr-like_dom"/>
</dbReference>
<feature type="domain" description="RCK C-terminal" evidence="10">
    <location>
        <begin position="236"/>
        <end position="323"/>
    </location>
</feature>
<keyword evidence="5 9" id="KW-1133">Transmembrane helix</keyword>
<dbReference type="AlphaFoldDB" id="A0A8T0HPR2"/>
<reference evidence="11" key="1">
    <citation type="submission" date="2020-06" db="EMBL/GenBank/DDBJ databases">
        <title>WGS assembly of Ceratodon purpureus strain R40.</title>
        <authorList>
            <person name="Carey S.B."/>
            <person name="Jenkins J."/>
            <person name="Shu S."/>
            <person name="Lovell J.T."/>
            <person name="Sreedasyam A."/>
            <person name="Maumus F."/>
            <person name="Tiley G.P."/>
            <person name="Fernandez-Pozo N."/>
            <person name="Barry K."/>
            <person name="Chen C."/>
            <person name="Wang M."/>
            <person name="Lipzen A."/>
            <person name="Daum C."/>
            <person name="Saski C.A."/>
            <person name="Payton A.C."/>
            <person name="Mcbreen J.C."/>
            <person name="Conrad R.E."/>
            <person name="Kollar L.M."/>
            <person name="Olsson S."/>
            <person name="Huttunen S."/>
            <person name="Landis J.B."/>
            <person name="Wickett N.J."/>
            <person name="Johnson M.G."/>
            <person name="Rensing S.A."/>
            <person name="Grimwood J."/>
            <person name="Schmutz J."/>
            <person name="Mcdaniel S.F."/>
        </authorList>
    </citation>
    <scope>NUCLEOTIDE SEQUENCE</scope>
    <source>
        <strain evidence="11">R40</strain>
    </source>
</reference>
<feature type="domain" description="RCK C-terminal" evidence="10">
    <location>
        <begin position="143"/>
        <end position="228"/>
    </location>
</feature>
<dbReference type="PANTHER" id="PTHR43652">
    <property type="entry name" value="BASIC AMINO ACID ANTIPORTER YFCC-RELATED"/>
    <property type="match status" value="1"/>
</dbReference>
<comment type="caution">
    <text evidence="11">The sequence shown here is derived from an EMBL/GenBank/DDBJ whole genome shotgun (WGS) entry which is preliminary data.</text>
</comment>
<feature type="transmembrane region" description="Helical" evidence="9">
    <location>
        <begin position="73"/>
        <end position="93"/>
    </location>
</feature>
<dbReference type="Pfam" id="PF03600">
    <property type="entry name" value="CitMHS"/>
    <property type="match status" value="1"/>
</dbReference>
<feature type="transmembrane region" description="Helical" evidence="9">
    <location>
        <begin position="345"/>
        <end position="372"/>
    </location>
</feature>
<feature type="non-terminal residue" evidence="11">
    <location>
        <position position="551"/>
    </location>
</feature>
<accession>A0A8T0HPR2</accession>
<dbReference type="GO" id="GO:0015116">
    <property type="term" value="F:sulfate transmembrane transporter activity"/>
    <property type="evidence" value="ECO:0007669"/>
    <property type="project" value="UniProtKB-ARBA"/>
</dbReference>
<dbReference type="Proteomes" id="UP000822688">
    <property type="component" value="Chromosome V"/>
</dbReference>
<gene>
    <name evidence="11" type="ORF">KC19_VG125000</name>
</gene>
<evidence type="ECO:0000259" key="10">
    <source>
        <dbReference type="PROSITE" id="PS51202"/>
    </source>
</evidence>
<feature type="transmembrane region" description="Helical" evidence="9">
    <location>
        <begin position="425"/>
        <end position="458"/>
    </location>
</feature>
<evidence type="ECO:0000256" key="4">
    <source>
        <dbReference type="ARBA" id="ARBA00022737"/>
    </source>
</evidence>
<evidence type="ECO:0000256" key="6">
    <source>
        <dbReference type="ARBA" id="ARBA00023032"/>
    </source>
</evidence>
<sequence>MGILIIFIPLGILSIEEAFHGFADDAMLSVAVLFIVAKVAIFSAFLANIPLVAMMIPPIIEYSKKVNMAPSKLLLPLSFAALLGGTMTLIGASTNLVVLSMAAKKVPDLKMNLFEIGVIGVPVTISGLLYIFALSGKLLPNRLSMQITTFNAREYSMVLVIKPMSSLNKKTIEQAGLNRQPGLTLLQIRREGQSYPNPLGEFQMQAKDHLLFTGVIDSILSLTQLDGLALSEDEGQEQVDLNKLGVNQCLVEAVIAAGSPMVRKRVAELQFRTRYKVAIVAVHRHARVINCPIGKLELAAGDCLLMVADGTEFVLKHRNNSTFALVSKLPGFVPIQRRKAGVASIIVVAMVFASALGVELITAALFACAGLLMCRCLTPQDAMNALEMPVLIMISAAFGISEAMVQSGAADLVAKVLMGLAGKTVFGLITCTYIATTLFSLAITNNAAVTIMFPVALAAAQQQNLDFKPFAYILMMASSAGFMTPTGCATNIMVYTVGGYKFIDYLRYGGLLQVWLLVVTVGITVSSDHWWAWWLVIIPLTLILTPFLAAL</sequence>
<dbReference type="FunFam" id="3.30.70.1450:FF:000009">
    <property type="entry name" value="SLC13 family permease"/>
    <property type="match status" value="1"/>
</dbReference>
<keyword evidence="7 9" id="KW-0472">Membrane</keyword>
<feature type="transmembrane region" description="Helical" evidence="9">
    <location>
        <begin position="531"/>
        <end position="550"/>
    </location>
</feature>
<dbReference type="InterPro" id="IPR051679">
    <property type="entry name" value="DASS-Related_Transporters"/>
</dbReference>
<organism evidence="11 12">
    <name type="scientific">Ceratodon purpureus</name>
    <name type="common">Fire moss</name>
    <name type="synonym">Dicranum purpureum</name>
    <dbReference type="NCBI Taxonomy" id="3225"/>
    <lineage>
        <taxon>Eukaryota</taxon>
        <taxon>Viridiplantae</taxon>
        <taxon>Streptophyta</taxon>
        <taxon>Embryophyta</taxon>
        <taxon>Bryophyta</taxon>
        <taxon>Bryophytina</taxon>
        <taxon>Bryopsida</taxon>
        <taxon>Dicranidae</taxon>
        <taxon>Pseudoditrichales</taxon>
        <taxon>Ditrichaceae</taxon>
        <taxon>Ceratodon</taxon>
    </lineage>
</organism>
<keyword evidence="6" id="KW-0764">Sulfate transport</keyword>
<dbReference type="InterPro" id="IPR036721">
    <property type="entry name" value="RCK_C_sf"/>
</dbReference>
<feature type="transmembrane region" description="Helical" evidence="9">
    <location>
        <begin position="392"/>
        <end position="413"/>
    </location>
</feature>
<evidence type="ECO:0000256" key="1">
    <source>
        <dbReference type="ARBA" id="ARBA00004141"/>
    </source>
</evidence>
<feature type="transmembrane region" description="Helical" evidence="9">
    <location>
        <begin position="28"/>
        <end position="52"/>
    </location>
</feature>
<dbReference type="Gene3D" id="3.30.70.1450">
    <property type="entry name" value="Regulator of K+ conductance, C-terminal domain"/>
    <property type="match status" value="2"/>
</dbReference>
<dbReference type="SUPFAM" id="SSF116726">
    <property type="entry name" value="TrkA C-terminal domain-like"/>
    <property type="match status" value="2"/>
</dbReference>
<name>A0A8T0HPR2_CERPU</name>